<gene>
    <name evidence="2" type="ORF">I6N96_04000</name>
</gene>
<evidence type="ECO:0000313" key="2">
    <source>
        <dbReference type="EMBL" id="MBP1045427.1"/>
    </source>
</evidence>
<proteinExistence type="predicted"/>
<organism evidence="2 3">
    <name type="scientific">Enterococcus larvae</name>
    <dbReference type="NCBI Taxonomy" id="2794352"/>
    <lineage>
        <taxon>Bacteria</taxon>
        <taxon>Bacillati</taxon>
        <taxon>Bacillota</taxon>
        <taxon>Bacilli</taxon>
        <taxon>Lactobacillales</taxon>
        <taxon>Enterococcaceae</taxon>
        <taxon>Enterococcus</taxon>
    </lineage>
</organism>
<dbReference type="EMBL" id="JAEDXU010000001">
    <property type="protein sequence ID" value="MBP1045427.1"/>
    <property type="molecule type" value="Genomic_DNA"/>
</dbReference>
<keyword evidence="3" id="KW-1185">Reference proteome</keyword>
<sequence>MGRSYESQLKYIEQEEVKIKDRIQKVYGKHSNSDWRLEDVDYYKKKTACDYPDCRHGSVKNGINNVCMVINVRTDERLNLGTRCYFKFLFGISDLSECQKKAANHLVKTIKREKIAMANLSKEKEITIDEIFQKLEGMRKKLASIGIFMSDGLYKTIEEDSDLEMLRLAKILDNSIEKYNVEIDKLKEKDDKRMETNRQNHEANEADNRKRNYSEQLVNNSLDNFWKVHKENNGIRNWKRR</sequence>
<feature type="region of interest" description="Disordered" evidence="1">
    <location>
        <begin position="190"/>
        <end position="212"/>
    </location>
</feature>
<dbReference type="Proteomes" id="UP000673375">
    <property type="component" value="Unassembled WGS sequence"/>
</dbReference>
<accession>A0ABS4CHK1</accession>
<protein>
    <submittedName>
        <fullName evidence="2">Uncharacterized protein</fullName>
    </submittedName>
</protein>
<name>A0ABS4CHK1_9ENTE</name>
<reference evidence="2 3" key="1">
    <citation type="submission" date="2020-12" db="EMBL/GenBank/DDBJ databases">
        <title>Vagococcus allomyrinae sp. nov. and Enterococcus lavae sp. nov., isolated from the larvae of Allomyrina dichotoma.</title>
        <authorList>
            <person name="Lee S.D."/>
        </authorList>
    </citation>
    <scope>NUCLEOTIDE SEQUENCE [LARGE SCALE GENOMIC DNA]</scope>
    <source>
        <strain evidence="2 3">BWM-S5</strain>
    </source>
</reference>
<comment type="caution">
    <text evidence="2">The sequence shown here is derived from an EMBL/GenBank/DDBJ whole genome shotgun (WGS) entry which is preliminary data.</text>
</comment>
<evidence type="ECO:0000313" key="3">
    <source>
        <dbReference type="Proteomes" id="UP000673375"/>
    </source>
</evidence>
<evidence type="ECO:0000256" key="1">
    <source>
        <dbReference type="SAM" id="MobiDB-lite"/>
    </source>
</evidence>
<dbReference type="RefSeq" id="WP_209556186.1">
    <property type="nucleotide sequence ID" value="NZ_JAEDXU010000001.1"/>
</dbReference>